<feature type="active site" description="Schiff-base intermediate with substrate" evidence="12">
    <location>
        <position position="171"/>
    </location>
</feature>
<evidence type="ECO:0000256" key="5">
    <source>
        <dbReference type="ARBA" id="ARBA00012911"/>
    </source>
</evidence>
<evidence type="ECO:0000256" key="4">
    <source>
        <dbReference type="ARBA" id="ARBA00011881"/>
    </source>
</evidence>
<reference evidence="14" key="1">
    <citation type="submission" date="2022-11" db="UniProtKB">
        <authorList>
            <consortium name="EnsemblMetazoa"/>
        </authorList>
    </citation>
    <scope>IDENTIFICATION</scope>
</reference>
<evidence type="ECO:0000256" key="6">
    <source>
        <dbReference type="ARBA" id="ARBA00022490"/>
    </source>
</evidence>
<dbReference type="PANTHER" id="PTHR12128:SF21">
    <property type="entry name" value="N-ACETYLNEURAMINATE LYASE"/>
    <property type="match status" value="1"/>
</dbReference>
<protein>
    <recommendedName>
        <fullName evidence="5">N-acetylneuraminate lyase</fullName>
        <ecNumber evidence="5">4.1.3.3</ecNumber>
    </recommendedName>
</protein>
<dbReference type="OrthoDB" id="191315at2759"/>
<dbReference type="AlphaFoldDB" id="A0A914BNC1"/>
<evidence type="ECO:0000256" key="13">
    <source>
        <dbReference type="PIRSR" id="PIRSR001365-2"/>
    </source>
</evidence>
<dbReference type="PRINTS" id="PR00146">
    <property type="entry name" value="DHPICSNTHASE"/>
</dbReference>
<evidence type="ECO:0000256" key="7">
    <source>
        <dbReference type="ARBA" id="ARBA00023239"/>
    </source>
</evidence>
<dbReference type="Proteomes" id="UP000887568">
    <property type="component" value="Unplaced"/>
</dbReference>
<evidence type="ECO:0000256" key="3">
    <source>
        <dbReference type="ARBA" id="ARBA00006324"/>
    </source>
</evidence>
<dbReference type="Gene3D" id="3.20.20.70">
    <property type="entry name" value="Aldolase class I"/>
    <property type="match status" value="1"/>
</dbReference>
<dbReference type="PANTHER" id="PTHR12128">
    <property type="entry name" value="DIHYDRODIPICOLINATE SYNTHASE"/>
    <property type="match status" value="1"/>
</dbReference>
<comment type="similarity">
    <text evidence="3">Belongs to the DapA family. NanA subfamily.</text>
</comment>
<evidence type="ECO:0000256" key="9">
    <source>
        <dbReference type="ARBA" id="ARBA00023277"/>
    </source>
</evidence>
<evidence type="ECO:0000256" key="11">
    <source>
        <dbReference type="PIRNR" id="PIRNR001365"/>
    </source>
</evidence>
<dbReference type="GO" id="GO:0005737">
    <property type="term" value="C:cytoplasm"/>
    <property type="evidence" value="ECO:0007669"/>
    <property type="project" value="UniProtKB-SubCell"/>
</dbReference>
<evidence type="ECO:0000256" key="8">
    <source>
        <dbReference type="ARBA" id="ARBA00023270"/>
    </source>
</evidence>
<dbReference type="OMA" id="YLYHIPP"/>
<feature type="active site" description="Proton donor/acceptor" evidence="12">
    <location>
        <position position="140"/>
    </location>
</feature>
<evidence type="ECO:0000256" key="2">
    <source>
        <dbReference type="ARBA" id="ARBA00004878"/>
    </source>
</evidence>
<comment type="subunit">
    <text evidence="4">Homotetramer.</text>
</comment>
<keyword evidence="15" id="KW-1185">Reference proteome</keyword>
<dbReference type="InterPro" id="IPR002220">
    <property type="entry name" value="DapA-like"/>
</dbReference>
<comment type="catalytic activity">
    <reaction evidence="10">
        <text>aceneuramate = aldehydo-N-acetyl-D-mannosamine + pyruvate</text>
        <dbReference type="Rhea" id="RHEA:23296"/>
        <dbReference type="ChEBI" id="CHEBI:15361"/>
        <dbReference type="ChEBI" id="CHEBI:17122"/>
        <dbReference type="ChEBI" id="CHEBI:173083"/>
        <dbReference type="EC" id="4.1.3.3"/>
    </reaction>
</comment>
<feature type="binding site" evidence="13">
    <location>
        <position position="49"/>
    </location>
    <ligand>
        <name>pyruvate</name>
        <dbReference type="ChEBI" id="CHEBI:15361"/>
    </ligand>
</feature>
<dbReference type="EC" id="4.1.3.3" evidence="5"/>
<dbReference type="RefSeq" id="XP_038077783.1">
    <property type="nucleotide sequence ID" value="XM_038221855.1"/>
</dbReference>
<comment type="subcellular location">
    <subcellularLocation>
        <location evidence="1">Cytoplasm</location>
    </subcellularLocation>
</comment>
<evidence type="ECO:0000313" key="15">
    <source>
        <dbReference type="Proteomes" id="UP000887568"/>
    </source>
</evidence>
<keyword evidence="8" id="KW-0704">Schiff base</keyword>
<evidence type="ECO:0000313" key="14">
    <source>
        <dbReference type="EnsemblMetazoa" id="XP_038077783.1"/>
    </source>
</evidence>
<keyword evidence="7 11" id="KW-0456">Lyase</keyword>
<name>A0A914BNC1_PATMI</name>
<evidence type="ECO:0000256" key="10">
    <source>
        <dbReference type="ARBA" id="ARBA00044906"/>
    </source>
</evidence>
<dbReference type="GeneID" id="119745485"/>
<proteinExistence type="inferred from homology"/>
<dbReference type="Pfam" id="PF00701">
    <property type="entry name" value="DHDPS"/>
    <property type="match status" value="1"/>
</dbReference>
<keyword evidence="6" id="KW-0963">Cytoplasm</keyword>
<evidence type="ECO:0000256" key="1">
    <source>
        <dbReference type="ARBA" id="ARBA00004496"/>
    </source>
</evidence>
<comment type="pathway">
    <text evidence="2">Amino-sugar metabolism; N-acetylneuraminate degradation.</text>
</comment>
<dbReference type="SUPFAM" id="SSF51569">
    <property type="entry name" value="Aldolase"/>
    <property type="match status" value="1"/>
</dbReference>
<dbReference type="EnsemblMetazoa" id="XM_038221855.1">
    <property type="protein sequence ID" value="XP_038077783.1"/>
    <property type="gene ID" value="LOC119745485"/>
</dbReference>
<sequence length="307" mass="34132">MQNFKVKGFTAAVFTPMKENGDINLEAIDQYATQLVADGVRNIFPCGTTGEGASLTVNERKQIAEKWLQVCNKRFDVIMVHVGADSLRDTQNLASHAADIEADAICVVSPTFFKPQSVDLLLQYLREVSTAAPSLPLYYYHNPGHTGLNFSLESIWEGLKKTPVPTLRGVKFTNSNFYDMARVQKLAGDKLQILYSTDEQLPSALAMGIEGFVGSTYNYAGKGANRMLEAYKKGDMKAVQKEYAMYLSFIPLLFKYGGNVGVNKGLMKLARLSKIGPARLPNPTLDDKQLQSMDEDLKKIGFYEWIN</sequence>
<dbReference type="InterPro" id="IPR013785">
    <property type="entry name" value="Aldolase_TIM"/>
</dbReference>
<feature type="binding site" evidence="13">
    <location>
        <position position="213"/>
    </location>
    <ligand>
        <name>pyruvate</name>
        <dbReference type="ChEBI" id="CHEBI:15361"/>
    </ligand>
</feature>
<dbReference type="PIRSF" id="PIRSF001365">
    <property type="entry name" value="DHDPS"/>
    <property type="match status" value="1"/>
</dbReference>
<evidence type="ECO:0000256" key="12">
    <source>
        <dbReference type="PIRSR" id="PIRSR001365-1"/>
    </source>
</evidence>
<organism evidence="14 15">
    <name type="scientific">Patiria miniata</name>
    <name type="common">Bat star</name>
    <name type="synonym">Asterina miniata</name>
    <dbReference type="NCBI Taxonomy" id="46514"/>
    <lineage>
        <taxon>Eukaryota</taxon>
        <taxon>Metazoa</taxon>
        <taxon>Echinodermata</taxon>
        <taxon>Eleutherozoa</taxon>
        <taxon>Asterozoa</taxon>
        <taxon>Asteroidea</taxon>
        <taxon>Valvatacea</taxon>
        <taxon>Valvatida</taxon>
        <taxon>Asterinidae</taxon>
        <taxon>Patiria</taxon>
    </lineage>
</organism>
<accession>A0A914BNC1</accession>
<dbReference type="GO" id="GO:0008747">
    <property type="term" value="F:N-acetylneuraminate lyase activity"/>
    <property type="evidence" value="ECO:0007669"/>
    <property type="project" value="UniProtKB-EC"/>
</dbReference>
<dbReference type="SMART" id="SM01130">
    <property type="entry name" value="DHDPS"/>
    <property type="match status" value="1"/>
</dbReference>
<keyword evidence="9" id="KW-0119">Carbohydrate metabolism</keyword>